<gene>
    <name evidence="2" type="primary">LOC103514567</name>
</gene>
<sequence length="133" mass="15018">MTLGRYCFSSVDRLLLETGYNRYRSVADESHYVGLNRKGRPLKGTGGRSVKRNKCLNFIKVNSYFSIAKHNDIVGRKSGSGHTSMNQSAIIADHLLRHHKLEGKRMKATTSTTTTLPPALLYPRLRHHHMRAG</sequence>
<name>A0A1S3DAA8_DIACI</name>
<dbReference type="STRING" id="121845.A0A1S3DAA8"/>
<protein>
    <submittedName>
        <fullName evidence="2">Uncharacterized protein LOC103514567</fullName>
    </submittedName>
</protein>
<evidence type="ECO:0000313" key="2">
    <source>
        <dbReference type="RefSeq" id="XP_008477687.1"/>
    </source>
</evidence>
<dbReference type="InterPro" id="IPR008996">
    <property type="entry name" value="IL1/FGF"/>
</dbReference>
<dbReference type="KEGG" id="dci:103514567"/>
<evidence type="ECO:0000313" key="1">
    <source>
        <dbReference type="Proteomes" id="UP000079169"/>
    </source>
</evidence>
<dbReference type="SUPFAM" id="SSF50353">
    <property type="entry name" value="Cytokine"/>
    <property type="match status" value="1"/>
</dbReference>
<dbReference type="AlphaFoldDB" id="A0A1S3DAA8"/>
<accession>A0A1S3DAA8</accession>
<dbReference type="GeneID" id="103514567"/>
<organism evidence="1 2">
    <name type="scientific">Diaphorina citri</name>
    <name type="common">Asian citrus psyllid</name>
    <dbReference type="NCBI Taxonomy" id="121845"/>
    <lineage>
        <taxon>Eukaryota</taxon>
        <taxon>Metazoa</taxon>
        <taxon>Ecdysozoa</taxon>
        <taxon>Arthropoda</taxon>
        <taxon>Hexapoda</taxon>
        <taxon>Insecta</taxon>
        <taxon>Pterygota</taxon>
        <taxon>Neoptera</taxon>
        <taxon>Paraneoptera</taxon>
        <taxon>Hemiptera</taxon>
        <taxon>Sternorrhyncha</taxon>
        <taxon>Psylloidea</taxon>
        <taxon>Psyllidae</taxon>
        <taxon>Diaphorininae</taxon>
        <taxon>Diaphorina</taxon>
    </lineage>
</organism>
<reference evidence="2" key="1">
    <citation type="submission" date="2025-08" db="UniProtKB">
        <authorList>
            <consortium name="RefSeq"/>
        </authorList>
    </citation>
    <scope>IDENTIFICATION</scope>
</reference>
<dbReference type="Gene3D" id="2.80.10.50">
    <property type="match status" value="1"/>
</dbReference>
<dbReference type="RefSeq" id="XP_008477687.1">
    <property type="nucleotide sequence ID" value="XM_008479465.3"/>
</dbReference>
<keyword evidence="1" id="KW-1185">Reference proteome</keyword>
<dbReference type="PaxDb" id="121845-A0A1S3DAA8"/>
<proteinExistence type="predicted"/>
<dbReference type="Proteomes" id="UP000079169">
    <property type="component" value="Unplaced"/>
</dbReference>